<accession>A0A3B4BLS2</accession>
<comment type="catalytic activity">
    <reaction evidence="15">
        <text>a very long-chain fatty acid + ATP + CoA = a very long-chain fatty acyl-CoA + AMP + diphosphate</text>
        <dbReference type="Rhea" id="RHEA:54536"/>
        <dbReference type="ChEBI" id="CHEBI:30616"/>
        <dbReference type="ChEBI" id="CHEBI:33019"/>
        <dbReference type="ChEBI" id="CHEBI:57287"/>
        <dbReference type="ChEBI" id="CHEBI:58950"/>
        <dbReference type="ChEBI" id="CHEBI:138261"/>
        <dbReference type="ChEBI" id="CHEBI:456215"/>
    </reaction>
    <physiologicalReaction direction="left-to-right" evidence="15">
        <dbReference type="Rhea" id="RHEA:54537"/>
    </physiologicalReaction>
</comment>
<dbReference type="Ensembl" id="ENSPMGT00000031358.1">
    <property type="protein sequence ID" value="ENSPMGP00000029462.1"/>
    <property type="gene ID" value="ENSPMGG00000023702.1"/>
</dbReference>
<dbReference type="Proteomes" id="UP000261520">
    <property type="component" value="Unplaced"/>
</dbReference>
<keyword evidence="10" id="KW-0445">Lipid transport</keyword>
<evidence type="ECO:0000256" key="16">
    <source>
        <dbReference type="ARBA" id="ARBA00041297"/>
    </source>
</evidence>
<reference evidence="19" key="2">
    <citation type="submission" date="2025-09" db="UniProtKB">
        <authorList>
            <consortium name="Ensembl"/>
        </authorList>
    </citation>
    <scope>IDENTIFICATION</scope>
</reference>
<evidence type="ECO:0000256" key="1">
    <source>
        <dbReference type="ARBA" id="ARBA00004651"/>
    </source>
</evidence>
<proteinExistence type="inferred from homology"/>
<sequence>MFNLVISTIDKTTCVKLMVRGPNAARHGLILLISKKYPYFLHDLRYAISAIGIGIRLDKFQKKTPYYTVLERFLEQAKNQPQKTFLIFEGRSFSYSFADNESNKVARALQTHTDLKEGDTAAVFVGNEPDFVWLWLALAKLGCTAALLNTNIRSKSLLHCFSCCDAKVLVAGADLQGAVEEVLPGLKDGGARVFVLGQESCVDGIETLSDKIQEASDQPLSVQLRANVKGSSPALYIYTSGTTGLPKAAVVSQMKLWYASFVQGFAGVTSDDIIYLYLPLYHTAGFLMGLTGAIDRGLTIVLKRKFSASQFWDDCRKYNITVIQYIGEIMRYLCNSPKKDNDKNHKVRVAMGNGIRLDTWEEFLQRFGDIRICECYGSTEGNVAFMNYIGKVGAIGKEHFLTKMACPYSLIRYDTEKEEPVRDSEGFCIEVPRGETGLLVGKIGGKAPFEGYVKNQQQTEKKILKDVFVKGDRYYNTGDLLMMDQHGFVYFQDRIGDTFRWKGENVATTEVADHLLTVDCALRASVYGVKVPGHEGRIGMAALKLRDNMDFDCKATHQHVKSFLPSYARPRFIRIQTSLDVTGTYKQTKGKLVEEGFDPAIIKEPLFFLDDSKGYIPMTQDIYNSIAEGKLRL</sequence>
<evidence type="ECO:0000313" key="20">
    <source>
        <dbReference type="Proteomes" id="UP000261520"/>
    </source>
</evidence>
<dbReference type="STRING" id="409849.ENSPMGP00000029462"/>
<evidence type="ECO:0000256" key="4">
    <source>
        <dbReference type="ARBA" id="ARBA00022475"/>
    </source>
</evidence>
<dbReference type="Gene3D" id="3.30.300.30">
    <property type="match status" value="1"/>
</dbReference>
<dbReference type="GO" id="GO:0044539">
    <property type="term" value="P:long-chain fatty acid import into cell"/>
    <property type="evidence" value="ECO:0007669"/>
    <property type="project" value="TreeGrafter"/>
</dbReference>
<dbReference type="FunFam" id="3.30.300.30:FF:000002">
    <property type="entry name" value="Long-chain fatty acid transport protein 1"/>
    <property type="match status" value="1"/>
</dbReference>
<keyword evidence="5" id="KW-0436">Ligase</keyword>
<comment type="catalytic activity">
    <reaction evidence="13">
        <text>a long-chain fatty acid + ATP + CoA = a long-chain fatty acyl-CoA + AMP + diphosphate</text>
        <dbReference type="Rhea" id="RHEA:15421"/>
        <dbReference type="ChEBI" id="CHEBI:30616"/>
        <dbReference type="ChEBI" id="CHEBI:33019"/>
        <dbReference type="ChEBI" id="CHEBI:57287"/>
        <dbReference type="ChEBI" id="CHEBI:57560"/>
        <dbReference type="ChEBI" id="CHEBI:83139"/>
        <dbReference type="ChEBI" id="CHEBI:456215"/>
        <dbReference type="EC" id="6.2.1.3"/>
    </reaction>
    <physiologicalReaction direction="left-to-right" evidence="13">
        <dbReference type="Rhea" id="RHEA:15422"/>
    </physiologicalReaction>
</comment>
<keyword evidence="9" id="KW-1133">Transmembrane helix</keyword>
<evidence type="ECO:0000256" key="6">
    <source>
        <dbReference type="ARBA" id="ARBA00022692"/>
    </source>
</evidence>
<keyword evidence="11" id="KW-0443">Lipid metabolism</keyword>
<evidence type="ECO:0000256" key="17">
    <source>
        <dbReference type="ARBA" id="ARBA00048666"/>
    </source>
</evidence>
<keyword evidence="7" id="KW-0547">Nucleotide-binding</keyword>
<evidence type="ECO:0000313" key="19">
    <source>
        <dbReference type="Ensembl" id="ENSPMGP00000029462.1"/>
    </source>
</evidence>
<comment type="catalytic activity">
    <reaction evidence="17">
        <text>tetracosanoate + ATP + CoA = tetracosanoyl-CoA + AMP + diphosphate</text>
        <dbReference type="Rhea" id="RHEA:33639"/>
        <dbReference type="ChEBI" id="CHEBI:30616"/>
        <dbReference type="ChEBI" id="CHEBI:31014"/>
        <dbReference type="ChEBI" id="CHEBI:33019"/>
        <dbReference type="ChEBI" id="CHEBI:57287"/>
        <dbReference type="ChEBI" id="CHEBI:65052"/>
        <dbReference type="ChEBI" id="CHEBI:456215"/>
    </reaction>
    <physiologicalReaction direction="left-to-right" evidence="17">
        <dbReference type="Rhea" id="RHEA:33640"/>
    </physiologicalReaction>
</comment>
<evidence type="ECO:0000256" key="7">
    <source>
        <dbReference type="ARBA" id="ARBA00022741"/>
    </source>
</evidence>
<evidence type="ECO:0000256" key="5">
    <source>
        <dbReference type="ARBA" id="ARBA00022598"/>
    </source>
</evidence>
<dbReference type="PANTHER" id="PTHR43107">
    <property type="entry name" value="LONG-CHAIN FATTY ACID TRANSPORT PROTEIN"/>
    <property type="match status" value="1"/>
</dbReference>
<evidence type="ECO:0000256" key="11">
    <source>
        <dbReference type="ARBA" id="ARBA00023098"/>
    </source>
</evidence>
<evidence type="ECO:0000256" key="13">
    <source>
        <dbReference type="ARBA" id="ARBA00024484"/>
    </source>
</evidence>
<dbReference type="GO" id="GO:0004467">
    <property type="term" value="F:long-chain fatty acid-CoA ligase activity"/>
    <property type="evidence" value="ECO:0007669"/>
    <property type="project" value="UniProtKB-EC"/>
</dbReference>
<keyword evidence="8" id="KW-0276">Fatty acid metabolism</keyword>
<keyword evidence="4" id="KW-1003">Cell membrane</keyword>
<dbReference type="GO" id="GO:0000166">
    <property type="term" value="F:nucleotide binding"/>
    <property type="evidence" value="ECO:0007669"/>
    <property type="project" value="UniProtKB-KW"/>
</dbReference>
<dbReference type="InterPro" id="IPR000873">
    <property type="entry name" value="AMP-dep_synth/lig_dom"/>
</dbReference>
<comment type="similarity">
    <text evidence="2">Belongs to the ATP-dependent AMP-binding enzyme family.</text>
</comment>
<dbReference type="Pfam" id="PF00501">
    <property type="entry name" value="AMP-binding"/>
    <property type="match status" value="1"/>
</dbReference>
<protein>
    <recommendedName>
        <fullName evidence="14">long-chain-fatty-acid--CoA ligase</fullName>
        <ecNumber evidence="14">6.2.1.3</ecNumber>
    </recommendedName>
    <alternativeName>
        <fullName evidence="16">Long-chain-fatty-acid--CoA ligase</fullName>
    </alternativeName>
</protein>
<dbReference type="SUPFAM" id="SSF56801">
    <property type="entry name" value="Acetyl-CoA synthetase-like"/>
    <property type="match status" value="1"/>
</dbReference>
<feature type="domain" description="AMP-dependent synthetase/ligase" evidence="18">
    <location>
        <begin position="74"/>
        <end position="396"/>
    </location>
</feature>
<comment type="subcellular location">
    <subcellularLocation>
        <location evidence="1">Cell membrane</location>
        <topology evidence="1">Multi-pass membrane protein</topology>
    </subcellularLocation>
</comment>
<dbReference type="PANTHER" id="PTHR43107:SF4">
    <property type="entry name" value="LONG-CHAIN FATTY ACID TRANSPORT PROTEIN 2"/>
    <property type="match status" value="1"/>
</dbReference>
<keyword evidence="6" id="KW-0812">Transmembrane</keyword>
<keyword evidence="3" id="KW-0813">Transport</keyword>
<dbReference type="InterPro" id="IPR045851">
    <property type="entry name" value="AMP-bd_C_sf"/>
</dbReference>
<dbReference type="NCBIfam" id="NF006134">
    <property type="entry name" value="PRK08279.1"/>
    <property type="match status" value="1"/>
</dbReference>
<evidence type="ECO:0000256" key="10">
    <source>
        <dbReference type="ARBA" id="ARBA00023055"/>
    </source>
</evidence>
<dbReference type="FunFam" id="3.40.50.12780:FF:000005">
    <property type="entry name" value="Solute carrier family 27 member 6"/>
    <property type="match status" value="1"/>
</dbReference>
<organism evidence="19 20">
    <name type="scientific">Periophthalmus magnuspinnatus</name>
    <dbReference type="NCBI Taxonomy" id="409849"/>
    <lineage>
        <taxon>Eukaryota</taxon>
        <taxon>Metazoa</taxon>
        <taxon>Chordata</taxon>
        <taxon>Craniata</taxon>
        <taxon>Vertebrata</taxon>
        <taxon>Euteleostomi</taxon>
        <taxon>Actinopterygii</taxon>
        <taxon>Neopterygii</taxon>
        <taxon>Teleostei</taxon>
        <taxon>Neoteleostei</taxon>
        <taxon>Acanthomorphata</taxon>
        <taxon>Gobiaria</taxon>
        <taxon>Gobiiformes</taxon>
        <taxon>Gobioidei</taxon>
        <taxon>Gobiidae</taxon>
        <taxon>Oxudercinae</taxon>
        <taxon>Periophthalmus</taxon>
    </lineage>
</organism>
<evidence type="ECO:0000256" key="2">
    <source>
        <dbReference type="ARBA" id="ARBA00006432"/>
    </source>
</evidence>
<evidence type="ECO:0000256" key="12">
    <source>
        <dbReference type="ARBA" id="ARBA00023136"/>
    </source>
</evidence>
<dbReference type="GO" id="GO:0005324">
    <property type="term" value="F:long-chain fatty acid transmembrane transporter activity"/>
    <property type="evidence" value="ECO:0007669"/>
    <property type="project" value="TreeGrafter"/>
</dbReference>
<reference evidence="19" key="1">
    <citation type="submission" date="2025-08" db="UniProtKB">
        <authorList>
            <consortium name="Ensembl"/>
        </authorList>
    </citation>
    <scope>IDENTIFICATION</scope>
</reference>
<dbReference type="PROSITE" id="PS00455">
    <property type="entry name" value="AMP_BINDING"/>
    <property type="match status" value="1"/>
</dbReference>
<dbReference type="GO" id="GO:0005886">
    <property type="term" value="C:plasma membrane"/>
    <property type="evidence" value="ECO:0007669"/>
    <property type="project" value="UniProtKB-SubCell"/>
</dbReference>
<dbReference type="Gene3D" id="3.40.50.12780">
    <property type="entry name" value="N-terminal domain of ligase-like"/>
    <property type="match status" value="1"/>
</dbReference>
<keyword evidence="20" id="KW-1185">Reference proteome</keyword>
<evidence type="ECO:0000256" key="9">
    <source>
        <dbReference type="ARBA" id="ARBA00022989"/>
    </source>
</evidence>
<keyword evidence="12" id="KW-0472">Membrane</keyword>
<dbReference type="GO" id="GO:0005789">
    <property type="term" value="C:endoplasmic reticulum membrane"/>
    <property type="evidence" value="ECO:0007669"/>
    <property type="project" value="TreeGrafter"/>
</dbReference>
<evidence type="ECO:0000256" key="14">
    <source>
        <dbReference type="ARBA" id="ARBA00026121"/>
    </source>
</evidence>
<name>A0A3B4BLS2_9GOBI</name>
<evidence type="ECO:0000259" key="18">
    <source>
        <dbReference type="Pfam" id="PF00501"/>
    </source>
</evidence>
<dbReference type="InterPro" id="IPR020845">
    <property type="entry name" value="AMP-binding_CS"/>
</dbReference>
<evidence type="ECO:0000256" key="3">
    <source>
        <dbReference type="ARBA" id="ARBA00022448"/>
    </source>
</evidence>
<dbReference type="EC" id="6.2.1.3" evidence="14"/>
<dbReference type="AlphaFoldDB" id="A0A3B4BLS2"/>
<dbReference type="InterPro" id="IPR042099">
    <property type="entry name" value="ANL_N_sf"/>
</dbReference>
<evidence type="ECO:0000256" key="15">
    <source>
        <dbReference type="ARBA" id="ARBA00036527"/>
    </source>
</evidence>
<evidence type="ECO:0000256" key="8">
    <source>
        <dbReference type="ARBA" id="ARBA00022832"/>
    </source>
</evidence>